<dbReference type="Gene3D" id="1.10.1740.10">
    <property type="match status" value="1"/>
</dbReference>
<dbReference type="EMBL" id="CP089984">
    <property type="protein sequence ID" value="WXB18564.1"/>
    <property type="molecule type" value="Genomic_DNA"/>
</dbReference>
<accession>A0ABZ2M7T5</accession>
<keyword evidence="1" id="KW-0805">Transcription regulation</keyword>
<evidence type="ECO:0000256" key="4">
    <source>
        <dbReference type="ARBA" id="ARBA00023163"/>
    </source>
</evidence>
<evidence type="ECO:0008006" key="7">
    <source>
        <dbReference type="Google" id="ProtNLM"/>
    </source>
</evidence>
<keyword evidence="3" id="KW-0238">DNA-binding</keyword>
<dbReference type="RefSeq" id="WP_394828197.1">
    <property type="nucleotide sequence ID" value="NZ_CP089984.1"/>
</dbReference>
<dbReference type="Proteomes" id="UP001370348">
    <property type="component" value="Chromosome"/>
</dbReference>
<evidence type="ECO:0000313" key="6">
    <source>
        <dbReference type="Proteomes" id="UP001370348"/>
    </source>
</evidence>
<proteinExistence type="predicted"/>
<dbReference type="SUPFAM" id="SSF88946">
    <property type="entry name" value="Sigma2 domain of RNA polymerase sigma factors"/>
    <property type="match status" value="1"/>
</dbReference>
<evidence type="ECO:0000256" key="3">
    <source>
        <dbReference type="ARBA" id="ARBA00023125"/>
    </source>
</evidence>
<gene>
    <name evidence="5" type="ORF">LZC94_15150</name>
</gene>
<organism evidence="5 6">
    <name type="scientific">Pendulispora albinea</name>
    <dbReference type="NCBI Taxonomy" id="2741071"/>
    <lineage>
        <taxon>Bacteria</taxon>
        <taxon>Pseudomonadati</taxon>
        <taxon>Myxococcota</taxon>
        <taxon>Myxococcia</taxon>
        <taxon>Myxococcales</taxon>
        <taxon>Sorangiineae</taxon>
        <taxon>Pendulisporaceae</taxon>
        <taxon>Pendulispora</taxon>
    </lineage>
</organism>
<dbReference type="PANTHER" id="PTHR43133">
    <property type="entry name" value="RNA POLYMERASE ECF-TYPE SIGMA FACTO"/>
    <property type="match status" value="1"/>
</dbReference>
<dbReference type="InterPro" id="IPR039425">
    <property type="entry name" value="RNA_pol_sigma-70-like"/>
</dbReference>
<keyword evidence="4" id="KW-0804">Transcription</keyword>
<sequence length="249" mass="28552">MAGQNRTSNDNFPTTQQSALFGLRSADSVERNRSLGRLARAYWKPIYKYVRLHWHKEPAEAEEITQAFFLRTIDKDTFATYEPERARFRTFVRVCVDRFVLDIARRGAAKKREGEMRALQFDFQAAEGELSSEENLAGAAALDPEKLFETEWVRHVFEMAIEALRASCIQKGKEIHFRAFELFHLDDAARPPSYAAASAELGMSVTDLTNRLSYARREFRALVLDILRELTGSEQELRNEARAVLGLEL</sequence>
<keyword evidence="2" id="KW-0731">Sigma factor</keyword>
<dbReference type="InterPro" id="IPR013325">
    <property type="entry name" value="RNA_pol_sigma_r2"/>
</dbReference>
<evidence type="ECO:0000313" key="5">
    <source>
        <dbReference type="EMBL" id="WXB18564.1"/>
    </source>
</evidence>
<evidence type="ECO:0000256" key="2">
    <source>
        <dbReference type="ARBA" id="ARBA00023082"/>
    </source>
</evidence>
<evidence type="ECO:0000256" key="1">
    <source>
        <dbReference type="ARBA" id="ARBA00023015"/>
    </source>
</evidence>
<keyword evidence="6" id="KW-1185">Reference proteome</keyword>
<reference evidence="5 6" key="1">
    <citation type="submission" date="2021-12" db="EMBL/GenBank/DDBJ databases">
        <title>Discovery of the Pendulisporaceae a myxobacterial family with distinct sporulation behavior and unique specialized metabolism.</title>
        <authorList>
            <person name="Garcia R."/>
            <person name="Popoff A."/>
            <person name="Bader C.D."/>
            <person name="Loehr J."/>
            <person name="Walesch S."/>
            <person name="Walt C."/>
            <person name="Boldt J."/>
            <person name="Bunk B."/>
            <person name="Haeckl F.J.F.P.J."/>
            <person name="Gunesch A.P."/>
            <person name="Birkelbach J."/>
            <person name="Nuebel U."/>
            <person name="Pietschmann T."/>
            <person name="Bach T."/>
            <person name="Mueller R."/>
        </authorList>
    </citation>
    <scope>NUCLEOTIDE SEQUENCE [LARGE SCALE GENOMIC DNA]</scope>
    <source>
        <strain evidence="5 6">MSr11954</strain>
    </source>
</reference>
<protein>
    <recommendedName>
        <fullName evidence="7">RNA polymerase sigma-70 region 2 domain-containing protein</fullName>
    </recommendedName>
</protein>
<dbReference type="PANTHER" id="PTHR43133:SF8">
    <property type="entry name" value="RNA POLYMERASE SIGMA FACTOR HI_1459-RELATED"/>
    <property type="match status" value="1"/>
</dbReference>
<name>A0ABZ2M7T5_9BACT</name>